<comment type="caution">
    <text evidence="2">The sequence shown here is derived from an EMBL/GenBank/DDBJ whole genome shotgun (WGS) entry which is preliminary data.</text>
</comment>
<evidence type="ECO:0000313" key="2">
    <source>
        <dbReference type="EMBL" id="GEZ81703.1"/>
    </source>
</evidence>
<name>A0A699IPH6_TANCI</name>
<dbReference type="AlphaFoldDB" id="A0A699IPH6"/>
<feature type="non-terminal residue" evidence="2">
    <location>
        <position position="143"/>
    </location>
</feature>
<feature type="compositionally biased region" description="Basic and acidic residues" evidence="1">
    <location>
        <begin position="68"/>
        <end position="87"/>
    </location>
</feature>
<sequence>MASDGSDQDARYTLSKLLQRGTPVQRSTLHELTLGEAFFKDRIIEARFKDKNNQAVDTNVGDQEDLDVNDKQEVKKTDDHDIKNIKDEEGENVEDQQLSEADDDTNNDDFGCSLPPHKGVDLIVEDAVLENIKSDLKKDVDEQ</sequence>
<protein>
    <submittedName>
        <fullName evidence="2">Uncharacterized protein</fullName>
    </submittedName>
</protein>
<feature type="region of interest" description="Disordered" evidence="1">
    <location>
        <begin position="51"/>
        <end position="114"/>
    </location>
</feature>
<gene>
    <name evidence="2" type="ORF">Tci_553676</name>
</gene>
<evidence type="ECO:0000256" key="1">
    <source>
        <dbReference type="SAM" id="MobiDB-lite"/>
    </source>
</evidence>
<proteinExistence type="predicted"/>
<dbReference type="EMBL" id="BKCJ010327577">
    <property type="protein sequence ID" value="GEZ81703.1"/>
    <property type="molecule type" value="Genomic_DNA"/>
</dbReference>
<organism evidence="2">
    <name type="scientific">Tanacetum cinerariifolium</name>
    <name type="common">Dalmatian daisy</name>
    <name type="synonym">Chrysanthemum cinerariifolium</name>
    <dbReference type="NCBI Taxonomy" id="118510"/>
    <lineage>
        <taxon>Eukaryota</taxon>
        <taxon>Viridiplantae</taxon>
        <taxon>Streptophyta</taxon>
        <taxon>Embryophyta</taxon>
        <taxon>Tracheophyta</taxon>
        <taxon>Spermatophyta</taxon>
        <taxon>Magnoliopsida</taxon>
        <taxon>eudicotyledons</taxon>
        <taxon>Gunneridae</taxon>
        <taxon>Pentapetalae</taxon>
        <taxon>asterids</taxon>
        <taxon>campanulids</taxon>
        <taxon>Asterales</taxon>
        <taxon>Asteraceae</taxon>
        <taxon>Asteroideae</taxon>
        <taxon>Anthemideae</taxon>
        <taxon>Anthemidinae</taxon>
        <taxon>Tanacetum</taxon>
    </lineage>
</organism>
<accession>A0A699IPH6</accession>
<reference evidence="2" key="1">
    <citation type="journal article" date="2019" name="Sci. Rep.">
        <title>Draft genome of Tanacetum cinerariifolium, the natural source of mosquito coil.</title>
        <authorList>
            <person name="Yamashiro T."/>
            <person name="Shiraishi A."/>
            <person name="Satake H."/>
            <person name="Nakayama K."/>
        </authorList>
    </citation>
    <scope>NUCLEOTIDE SEQUENCE</scope>
</reference>